<sequence length="88" mass="9618">MNNKAMTSFITGIMSIFIPLVGIVLGIMGILYARRGLKEIELTGEEGRTYAVAGKVCSSIGLAIQIVLFIIVLLSYFVFSSFHQIFPS</sequence>
<keyword evidence="1" id="KW-0472">Membrane</keyword>
<organism evidence="3 4">
    <name type="scientific">Halobacillus locisalis</name>
    <dbReference type="NCBI Taxonomy" id="220753"/>
    <lineage>
        <taxon>Bacteria</taxon>
        <taxon>Bacillati</taxon>
        <taxon>Bacillota</taxon>
        <taxon>Bacilli</taxon>
        <taxon>Bacillales</taxon>
        <taxon>Bacillaceae</taxon>
        <taxon>Halobacillus</taxon>
    </lineage>
</organism>
<name>A0A838CWU5_9BACI</name>
<feature type="domain" description="DUF4190" evidence="2">
    <location>
        <begin position="5"/>
        <end position="67"/>
    </location>
</feature>
<comment type="caution">
    <text evidence="3">The sequence shown here is derived from an EMBL/GenBank/DDBJ whole genome shotgun (WGS) entry which is preliminary data.</text>
</comment>
<dbReference type="Pfam" id="PF13828">
    <property type="entry name" value="DUF4190"/>
    <property type="match status" value="1"/>
</dbReference>
<gene>
    <name evidence="3" type="ORF">H0266_15900</name>
</gene>
<dbReference type="Proteomes" id="UP000571017">
    <property type="component" value="Unassembled WGS sequence"/>
</dbReference>
<keyword evidence="4" id="KW-1185">Reference proteome</keyword>
<evidence type="ECO:0000256" key="1">
    <source>
        <dbReference type="SAM" id="Phobius"/>
    </source>
</evidence>
<dbReference type="InterPro" id="IPR025241">
    <property type="entry name" value="DUF4190"/>
</dbReference>
<dbReference type="AlphaFoldDB" id="A0A838CWU5"/>
<evidence type="ECO:0000313" key="4">
    <source>
        <dbReference type="Proteomes" id="UP000571017"/>
    </source>
</evidence>
<reference evidence="3 4" key="1">
    <citation type="journal article" date="2004" name="Extremophiles">
        <title>Halobacillus locisalis sp. nov., a halophilic bacterium isolated from a marine solar saltern of the Yellow Sea in Korea.</title>
        <authorList>
            <person name="Yoon J.H."/>
            <person name="Kang K.H."/>
            <person name="Oh T.K."/>
            <person name="Park Y.H."/>
        </authorList>
    </citation>
    <scope>NUCLEOTIDE SEQUENCE [LARGE SCALE GENOMIC DNA]</scope>
    <source>
        <strain evidence="3 4">KCTC 3788</strain>
    </source>
</reference>
<feature type="transmembrane region" description="Helical" evidence="1">
    <location>
        <begin position="6"/>
        <end position="32"/>
    </location>
</feature>
<evidence type="ECO:0000259" key="2">
    <source>
        <dbReference type="Pfam" id="PF13828"/>
    </source>
</evidence>
<evidence type="ECO:0000313" key="3">
    <source>
        <dbReference type="EMBL" id="MBA2176381.1"/>
    </source>
</evidence>
<proteinExistence type="predicted"/>
<keyword evidence="1" id="KW-0812">Transmembrane</keyword>
<keyword evidence="1" id="KW-1133">Transmembrane helix</keyword>
<dbReference type="RefSeq" id="WP_181473404.1">
    <property type="nucleotide sequence ID" value="NZ_JACEFG010000003.1"/>
</dbReference>
<accession>A0A838CWU5</accession>
<protein>
    <submittedName>
        <fullName evidence="3">DUF4190 domain-containing protein</fullName>
    </submittedName>
</protein>
<dbReference type="EMBL" id="JACEFG010000003">
    <property type="protein sequence ID" value="MBA2176381.1"/>
    <property type="molecule type" value="Genomic_DNA"/>
</dbReference>
<feature type="transmembrane region" description="Helical" evidence="1">
    <location>
        <begin position="52"/>
        <end position="79"/>
    </location>
</feature>